<protein>
    <submittedName>
        <fullName evidence="3">Concanavalin A-like lectin/glucanase</fullName>
    </submittedName>
</protein>
<comment type="caution">
    <text evidence="3">The sequence shown here is derived from an EMBL/GenBank/DDBJ whole genome shotgun (WGS) entry which is preliminary data.</text>
</comment>
<dbReference type="PANTHER" id="PTHR38121">
    <property type="entry name" value="GH16 DOMAIN-CONTAINING PROTEIN"/>
    <property type="match status" value="1"/>
</dbReference>
<dbReference type="PROSITE" id="PS51762">
    <property type="entry name" value="GH16_2"/>
    <property type="match status" value="1"/>
</dbReference>
<proteinExistence type="predicted"/>
<dbReference type="EMBL" id="QZBS01000124">
    <property type="protein sequence ID" value="THZ72377.1"/>
    <property type="molecule type" value="Genomic_DNA"/>
</dbReference>
<dbReference type="GO" id="GO:0005975">
    <property type="term" value="P:carbohydrate metabolic process"/>
    <property type="evidence" value="ECO:0007669"/>
    <property type="project" value="InterPro"/>
</dbReference>
<reference evidence="3 4" key="1">
    <citation type="submission" date="2018-10" db="EMBL/GenBank/DDBJ databases">
        <title>Fifty Aureobasidium pullulans genomes reveal a recombining polyextremotolerant generalist.</title>
        <authorList>
            <person name="Gostincar C."/>
            <person name="Turk M."/>
            <person name="Zajc J."/>
            <person name="Gunde-Cimerman N."/>
        </authorList>
    </citation>
    <scope>NUCLEOTIDE SEQUENCE [LARGE SCALE GENOMIC DNA]</scope>
    <source>
        <strain evidence="3 4">EXF-3519</strain>
    </source>
</reference>
<dbReference type="Gene3D" id="2.60.120.200">
    <property type="match status" value="1"/>
</dbReference>
<dbReference type="InterPro" id="IPR000757">
    <property type="entry name" value="Beta-glucanase-like"/>
</dbReference>
<dbReference type="GO" id="GO:0004553">
    <property type="term" value="F:hydrolase activity, hydrolyzing O-glycosyl compounds"/>
    <property type="evidence" value="ECO:0007669"/>
    <property type="project" value="InterPro"/>
</dbReference>
<keyword evidence="3" id="KW-0430">Lectin</keyword>
<evidence type="ECO:0000313" key="4">
    <source>
        <dbReference type="Proteomes" id="UP000309734"/>
    </source>
</evidence>
<dbReference type="Proteomes" id="UP000309734">
    <property type="component" value="Unassembled WGS sequence"/>
</dbReference>
<dbReference type="PANTHER" id="PTHR38121:SF2">
    <property type="entry name" value="ACYLTRANSFERASE 3 DOMAIN-CONTAINING PROTEIN"/>
    <property type="match status" value="1"/>
</dbReference>
<dbReference type="SUPFAM" id="SSF49899">
    <property type="entry name" value="Concanavalin A-like lectins/glucanases"/>
    <property type="match status" value="1"/>
</dbReference>
<accession>A0A4S9X1X1</accession>
<feature type="domain" description="GH16" evidence="2">
    <location>
        <begin position="71"/>
        <end position="274"/>
    </location>
</feature>
<dbReference type="Pfam" id="PF00722">
    <property type="entry name" value="Glyco_hydro_16"/>
    <property type="match status" value="1"/>
</dbReference>
<evidence type="ECO:0000256" key="1">
    <source>
        <dbReference type="SAM" id="SignalP"/>
    </source>
</evidence>
<organism evidence="3 4">
    <name type="scientific">Aureobasidium pullulans</name>
    <name type="common">Black yeast</name>
    <name type="synonym">Pullularia pullulans</name>
    <dbReference type="NCBI Taxonomy" id="5580"/>
    <lineage>
        <taxon>Eukaryota</taxon>
        <taxon>Fungi</taxon>
        <taxon>Dikarya</taxon>
        <taxon>Ascomycota</taxon>
        <taxon>Pezizomycotina</taxon>
        <taxon>Dothideomycetes</taxon>
        <taxon>Dothideomycetidae</taxon>
        <taxon>Dothideales</taxon>
        <taxon>Saccotheciaceae</taxon>
        <taxon>Aureobasidium</taxon>
    </lineage>
</organism>
<keyword evidence="1" id="KW-0732">Signal</keyword>
<sequence>MTKLFGLSVVLAIFAASSSATSLNETDSLESRTAATKKSCMITLPGVGRFNQYVKYDFAKWSKFPLGLSISNYGITADPEDEEHPFDQFYGPKNVILKRGRPLQLRVPGGQTQSPIQGAEFTTAYDDILFSSVRTVAKVSNVAGTCHGFFFYKSDTQETDIEIRTSFPTTLFLTNQKSSPKALTSTFDTKSPLDMTSDFHEYRFDWLKGVTKFYVDGKFVGSLKKNVPTMPGSMVWNNWANGGSWSGGPPERDSVLEIRSIEMYYNRTSVTGVNSFAKTKTHNYTRASGGMTLSCFSIQRAKARASTSCDKKKKAHLEDDKIDWPMHPSTTFNNGLFEISIPKSSVTIFAPASSPIQSEEQW</sequence>
<dbReference type="AlphaFoldDB" id="A0A4S9X1X1"/>
<dbReference type="CDD" id="cd00413">
    <property type="entry name" value="Glyco_hydrolase_16"/>
    <property type="match status" value="1"/>
</dbReference>
<dbReference type="GO" id="GO:0030246">
    <property type="term" value="F:carbohydrate binding"/>
    <property type="evidence" value="ECO:0007669"/>
    <property type="project" value="UniProtKB-KW"/>
</dbReference>
<name>A0A4S9X1X1_AURPU</name>
<feature type="chain" id="PRO_5020385397" evidence="1">
    <location>
        <begin position="21"/>
        <end position="362"/>
    </location>
</feature>
<dbReference type="InterPro" id="IPR013320">
    <property type="entry name" value="ConA-like_dom_sf"/>
</dbReference>
<feature type="signal peptide" evidence="1">
    <location>
        <begin position="1"/>
        <end position="20"/>
    </location>
</feature>
<evidence type="ECO:0000313" key="3">
    <source>
        <dbReference type="EMBL" id="THZ72377.1"/>
    </source>
</evidence>
<gene>
    <name evidence="3" type="ORF">D6C85_04729</name>
</gene>
<evidence type="ECO:0000259" key="2">
    <source>
        <dbReference type="PROSITE" id="PS51762"/>
    </source>
</evidence>